<accession>A0A9J6EFN5</accession>
<keyword evidence="2" id="KW-1185">Reference proteome</keyword>
<reference evidence="1" key="1">
    <citation type="journal article" date="2020" name="Cell">
        <title>Large-Scale Comparative Analyses of Tick Genomes Elucidate Their Genetic Diversity and Vector Capacities.</title>
        <authorList>
            <consortium name="Tick Genome and Microbiome Consortium (TIGMIC)"/>
            <person name="Jia N."/>
            <person name="Wang J."/>
            <person name="Shi W."/>
            <person name="Du L."/>
            <person name="Sun Y."/>
            <person name="Zhan W."/>
            <person name="Jiang J.F."/>
            <person name="Wang Q."/>
            <person name="Zhang B."/>
            <person name="Ji P."/>
            <person name="Bell-Sakyi L."/>
            <person name="Cui X.M."/>
            <person name="Yuan T.T."/>
            <person name="Jiang B.G."/>
            <person name="Yang W.F."/>
            <person name="Lam T.T."/>
            <person name="Chang Q.C."/>
            <person name="Ding S.J."/>
            <person name="Wang X.J."/>
            <person name="Zhu J.G."/>
            <person name="Ruan X.D."/>
            <person name="Zhao L."/>
            <person name="Wei J.T."/>
            <person name="Ye R.Z."/>
            <person name="Que T.C."/>
            <person name="Du C.H."/>
            <person name="Zhou Y.H."/>
            <person name="Cheng J.X."/>
            <person name="Dai P.F."/>
            <person name="Guo W.B."/>
            <person name="Han X.H."/>
            <person name="Huang E.J."/>
            <person name="Li L.F."/>
            <person name="Wei W."/>
            <person name="Gao Y.C."/>
            <person name="Liu J.Z."/>
            <person name="Shao H.Z."/>
            <person name="Wang X."/>
            <person name="Wang C.C."/>
            <person name="Yang T.C."/>
            <person name="Huo Q.B."/>
            <person name="Li W."/>
            <person name="Chen H.Y."/>
            <person name="Chen S.E."/>
            <person name="Zhou L.G."/>
            <person name="Ni X.B."/>
            <person name="Tian J.H."/>
            <person name="Sheng Y."/>
            <person name="Liu T."/>
            <person name="Pan Y.S."/>
            <person name="Xia L.Y."/>
            <person name="Li J."/>
            <person name="Zhao F."/>
            <person name="Cao W.C."/>
        </authorList>
    </citation>
    <scope>NUCLEOTIDE SEQUENCE</scope>
    <source>
        <strain evidence="1">Rmic-2018</strain>
    </source>
</reference>
<name>A0A9J6EFN5_RHIMP</name>
<dbReference type="PANTHER" id="PTHR31751:SF42">
    <property type="entry name" value="PROTEIN CBG10204"/>
    <property type="match status" value="1"/>
</dbReference>
<evidence type="ECO:0000313" key="2">
    <source>
        <dbReference type="Proteomes" id="UP000821866"/>
    </source>
</evidence>
<protein>
    <submittedName>
        <fullName evidence="1">Uncharacterized protein</fullName>
    </submittedName>
</protein>
<comment type="caution">
    <text evidence="1">The sequence shown here is derived from an EMBL/GenBank/DDBJ whole genome shotgun (WGS) entry which is preliminary data.</text>
</comment>
<sequence length="415" mass="45907">MCQSNCAECCGKRGVIERQGFTFEPSSTSTSTQRKRTAECDLDESIEIMPVVDINDSSYQPASDSSMESQPSANGIAAGNILLAGVILFSGASTTKMLQLLEPLGVEVFSKTAYDVYQRGYLLPALTKVWATEQAALMKRATGSDLRLLGDGRCDSPEHSAKYLTYSLMDAETTQIIHFVQSADVNTSPQIEQAGLIKALAYVRLGDLKLASLTTDRHPSIKKYLRSAVYQKLRSAVLSARLLKDIAQLSLETQTLSLESFHALLIRFAPKSVAYTPRVMSAAKAVEITTLITRSCPPAPLPPVSVTTLREIRKNNLAPVTQWGSNSEPVLPWSSFKRRLEDRKPKNHAGGRAPWLCRTASIESLRSLLLVLQRNTAIFRKIRKEPCIMQRQNVELTMSLVRDVNTVRILHRPLS</sequence>
<organism evidence="1 2">
    <name type="scientific">Rhipicephalus microplus</name>
    <name type="common">Cattle tick</name>
    <name type="synonym">Boophilus microplus</name>
    <dbReference type="NCBI Taxonomy" id="6941"/>
    <lineage>
        <taxon>Eukaryota</taxon>
        <taxon>Metazoa</taxon>
        <taxon>Ecdysozoa</taxon>
        <taxon>Arthropoda</taxon>
        <taxon>Chelicerata</taxon>
        <taxon>Arachnida</taxon>
        <taxon>Acari</taxon>
        <taxon>Parasitiformes</taxon>
        <taxon>Ixodida</taxon>
        <taxon>Ixodoidea</taxon>
        <taxon>Ixodidae</taxon>
        <taxon>Rhipicephalinae</taxon>
        <taxon>Rhipicephalus</taxon>
        <taxon>Boophilus</taxon>
    </lineage>
</organism>
<evidence type="ECO:0000313" key="1">
    <source>
        <dbReference type="EMBL" id="KAH8032832.1"/>
    </source>
</evidence>
<proteinExistence type="predicted"/>
<dbReference type="VEuPathDB" id="VectorBase:LOC119176298"/>
<dbReference type="Proteomes" id="UP000821866">
    <property type="component" value="Chromosome 2"/>
</dbReference>
<dbReference type="AlphaFoldDB" id="A0A9J6EFN5"/>
<dbReference type="PANTHER" id="PTHR31751">
    <property type="entry name" value="SI:CH211-108C17.2-RELATED-RELATED"/>
    <property type="match status" value="1"/>
</dbReference>
<gene>
    <name evidence="1" type="ORF">HPB51_003046</name>
</gene>
<reference evidence="1" key="2">
    <citation type="submission" date="2021-09" db="EMBL/GenBank/DDBJ databases">
        <authorList>
            <person name="Jia N."/>
            <person name="Wang J."/>
            <person name="Shi W."/>
            <person name="Du L."/>
            <person name="Sun Y."/>
            <person name="Zhan W."/>
            <person name="Jiang J."/>
            <person name="Wang Q."/>
            <person name="Zhang B."/>
            <person name="Ji P."/>
            <person name="Sakyi L.B."/>
            <person name="Cui X."/>
            <person name="Yuan T."/>
            <person name="Jiang B."/>
            <person name="Yang W."/>
            <person name="Lam T.T.-Y."/>
            <person name="Chang Q."/>
            <person name="Ding S."/>
            <person name="Wang X."/>
            <person name="Zhu J."/>
            <person name="Ruan X."/>
            <person name="Zhao L."/>
            <person name="Wei J."/>
            <person name="Que T."/>
            <person name="Du C."/>
            <person name="Cheng J."/>
            <person name="Dai P."/>
            <person name="Han X."/>
            <person name="Huang E."/>
            <person name="Gao Y."/>
            <person name="Liu J."/>
            <person name="Shao H."/>
            <person name="Ye R."/>
            <person name="Li L."/>
            <person name="Wei W."/>
            <person name="Wang X."/>
            <person name="Wang C."/>
            <person name="Huo Q."/>
            <person name="Li W."/>
            <person name="Guo W."/>
            <person name="Chen H."/>
            <person name="Chen S."/>
            <person name="Zhou L."/>
            <person name="Zhou L."/>
            <person name="Ni X."/>
            <person name="Tian J."/>
            <person name="Zhou Y."/>
            <person name="Sheng Y."/>
            <person name="Liu T."/>
            <person name="Pan Y."/>
            <person name="Xia L."/>
            <person name="Li J."/>
            <person name="Zhao F."/>
            <person name="Cao W."/>
        </authorList>
    </citation>
    <scope>NUCLEOTIDE SEQUENCE</scope>
    <source>
        <strain evidence="1">Rmic-2018</strain>
        <tissue evidence="1">Larvae</tissue>
    </source>
</reference>
<dbReference type="EMBL" id="JABSTU010000004">
    <property type="protein sequence ID" value="KAH8032832.1"/>
    <property type="molecule type" value="Genomic_DNA"/>
</dbReference>